<gene>
    <name evidence="10" type="ORF">DET56_11259</name>
</gene>
<dbReference type="Gene3D" id="6.10.340.10">
    <property type="match status" value="1"/>
</dbReference>
<evidence type="ECO:0000313" key="11">
    <source>
        <dbReference type="Proteomes" id="UP000247078"/>
    </source>
</evidence>
<dbReference type="AlphaFoldDB" id="A0A855Y463"/>
<proteinExistence type="inferred from homology"/>
<dbReference type="SMART" id="SM00304">
    <property type="entry name" value="HAMP"/>
    <property type="match status" value="2"/>
</dbReference>
<reference evidence="10 11" key="1">
    <citation type="submission" date="2018-05" db="EMBL/GenBank/DDBJ databases">
        <title>Freshwater and sediment microbial communities from various areas in North America, analyzing microbe dynamics in response to fracking.</title>
        <authorList>
            <person name="Lamendella R."/>
        </authorList>
    </citation>
    <scope>NUCLEOTIDE SEQUENCE [LARGE SCALE GENOMIC DNA]</scope>
    <source>
        <strain evidence="10 11">DB-3</strain>
    </source>
</reference>
<comment type="caution">
    <text evidence="10">The sequence shown here is derived from an EMBL/GenBank/DDBJ whole genome shotgun (WGS) entry which is preliminary data.</text>
</comment>
<dbReference type="Pfam" id="PF12729">
    <property type="entry name" value="4HB_MCP_1"/>
    <property type="match status" value="1"/>
</dbReference>
<dbReference type="PROSITE" id="PS50885">
    <property type="entry name" value="HAMP"/>
    <property type="match status" value="1"/>
</dbReference>
<dbReference type="InterPro" id="IPR024478">
    <property type="entry name" value="HlyB_4HB_MCP"/>
</dbReference>
<dbReference type="GO" id="GO:0007165">
    <property type="term" value="P:signal transduction"/>
    <property type="evidence" value="ECO:0007669"/>
    <property type="project" value="UniProtKB-KW"/>
</dbReference>
<keyword evidence="7" id="KW-0812">Transmembrane</keyword>
<dbReference type="SMART" id="SM00283">
    <property type="entry name" value="MA"/>
    <property type="match status" value="1"/>
</dbReference>
<sequence>MKRVSISRKLLLGFVAVLILLVAVVVISYTQFLSVEKTYTDLIKERTYKLLTIKNMIIDVKSQQVALRNYVTEASDANEQLFQSSYEDYRKISEELRSDLKTQTMIDLLDRSDQRVKDYLAFGQNVIALKKQDRNSEITTLLLNTGPEIVSDFEETMASMEQVQQGLLDTGVVNANQLIQKVIRSIVIIGIVSIIVGAAIALLMGRLISKPVASVARAARQIAEGDLTGEAIIVRNKDEIGELAQSFNTMSVHLRELIHQVGNNADRVSASSEELTASTEQTVAATEQVAITMEEIATGMDTQVSMVSDGFHTINELSTGFQQITENTQTMSDEATNASTKTLAGNDSVQSAVEQMNSIHQTVQGLATVIEELGNHSQSIGSMVETISEISAQTNLLSLNAAIEAARAGEHGRGFEVVATEVRKLSEQSARSAEQIGTLVASIHKGMSDAAQSMGEVTAEVQAGISLVHRAGDSFEEIRAAVSKVAGQTQEVSASIEQMAAGVEQINVSMKAVMDVTQNAAAGTEEVSATSEEQLSAMQEISSAANELSSMAEELQQSLSHFKVG</sequence>
<evidence type="ECO:0000256" key="3">
    <source>
        <dbReference type="ARBA" id="ARBA00023136"/>
    </source>
</evidence>
<evidence type="ECO:0000256" key="5">
    <source>
        <dbReference type="ARBA" id="ARBA00029447"/>
    </source>
</evidence>
<dbReference type="Gene3D" id="1.10.287.950">
    <property type="entry name" value="Methyl-accepting chemotaxis protein"/>
    <property type="match status" value="1"/>
</dbReference>
<dbReference type="PANTHER" id="PTHR32089:SF112">
    <property type="entry name" value="LYSOZYME-LIKE PROTEIN-RELATED"/>
    <property type="match status" value="1"/>
</dbReference>
<evidence type="ECO:0000259" key="8">
    <source>
        <dbReference type="PROSITE" id="PS50111"/>
    </source>
</evidence>
<evidence type="ECO:0000313" key="10">
    <source>
        <dbReference type="EMBL" id="PWW35475.1"/>
    </source>
</evidence>
<dbReference type="EMBL" id="QGTZ01000012">
    <property type="protein sequence ID" value="PWW35475.1"/>
    <property type="molecule type" value="Genomic_DNA"/>
</dbReference>
<dbReference type="SUPFAM" id="SSF58104">
    <property type="entry name" value="Methyl-accepting chemotaxis protein (MCP) signaling domain"/>
    <property type="match status" value="1"/>
</dbReference>
<feature type="transmembrane region" description="Helical" evidence="7">
    <location>
        <begin position="182"/>
        <end position="204"/>
    </location>
</feature>
<evidence type="ECO:0000259" key="9">
    <source>
        <dbReference type="PROSITE" id="PS50885"/>
    </source>
</evidence>
<protein>
    <submittedName>
        <fullName evidence="10">Methyl-accepting chemotaxis protein</fullName>
    </submittedName>
</protein>
<evidence type="ECO:0000256" key="7">
    <source>
        <dbReference type="SAM" id="Phobius"/>
    </source>
</evidence>
<feature type="domain" description="HAMP" evidence="9">
    <location>
        <begin position="206"/>
        <end position="259"/>
    </location>
</feature>
<dbReference type="RefSeq" id="WP_110001396.1">
    <property type="nucleotide sequence ID" value="NZ_QGTZ01000012.1"/>
</dbReference>
<evidence type="ECO:0000256" key="2">
    <source>
        <dbReference type="ARBA" id="ARBA00022475"/>
    </source>
</evidence>
<dbReference type="Proteomes" id="UP000247078">
    <property type="component" value="Unassembled WGS sequence"/>
</dbReference>
<comment type="similarity">
    <text evidence="5">Belongs to the methyl-accepting chemotaxis (MCP) protein family.</text>
</comment>
<comment type="subcellular location">
    <subcellularLocation>
        <location evidence="1">Cell membrane</location>
    </subcellularLocation>
</comment>
<dbReference type="PROSITE" id="PS50111">
    <property type="entry name" value="CHEMOTAXIS_TRANSDUC_2"/>
    <property type="match status" value="1"/>
</dbReference>
<keyword evidence="7" id="KW-1133">Transmembrane helix</keyword>
<keyword evidence="3 7" id="KW-0472">Membrane</keyword>
<dbReference type="GO" id="GO:0005886">
    <property type="term" value="C:plasma membrane"/>
    <property type="evidence" value="ECO:0007669"/>
    <property type="project" value="UniProtKB-SubCell"/>
</dbReference>
<dbReference type="InterPro" id="IPR003660">
    <property type="entry name" value="HAMP_dom"/>
</dbReference>
<dbReference type="CDD" id="cd11386">
    <property type="entry name" value="MCP_signal"/>
    <property type="match status" value="1"/>
</dbReference>
<dbReference type="Pfam" id="PF00672">
    <property type="entry name" value="HAMP"/>
    <property type="match status" value="1"/>
</dbReference>
<dbReference type="CDD" id="cd06225">
    <property type="entry name" value="HAMP"/>
    <property type="match status" value="1"/>
</dbReference>
<dbReference type="InterPro" id="IPR004089">
    <property type="entry name" value="MCPsignal_dom"/>
</dbReference>
<evidence type="ECO:0000256" key="6">
    <source>
        <dbReference type="PROSITE-ProRule" id="PRU00284"/>
    </source>
</evidence>
<dbReference type="PANTHER" id="PTHR32089">
    <property type="entry name" value="METHYL-ACCEPTING CHEMOTAXIS PROTEIN MCPB"/>
    <property type="match status" value="1"/>
</dbReference>
<evidence type="ECO:0000256" key="1">
    <source>
        <dbReference type="ARBA" id="ARBA00004236"/>
    </source>
</evidence>
<organism evidence="10 11">
    <name type="scientific">Paenibacillus pabuli</name>
    <dbReference type="NCBI Taxonomy" id="1472"/>
    <lineage>
        <taxon>Bacteria</taxon>
        <taxon>Bacillati</taxon>
        <taxon>Bacillota</taxon>
        <taxon>Bacilli</taxon>
        <taxon>Bacillales</taxon>
        <taxon>Paenibacillaceae</taxon>
        <taxon>Paenibacillus</taxon>
    </lineage>
</organism>
<evidence type="ECO:0000256" key="4">
    <source>
        <dbReference type="ARBA" id="ARBA00023224"/>
    </source>
</evidence>
<keyword evidence="4 6" id="KW-0807">Transducer</keyword>
<name>A0A855Y463_9BACL</name>
<dbReference type="Pfam" id="PF00015">
    <property type="entry name" value="MCPsignal"/>
    <property type="match status" value="1"/>
</dbReference>
<feature type="domain" description="Methyl-accepting transducer" evidence="8">
    <location>
        <begin position="278"/>
        <end position="514"/>
    </location>
</feature>
<keyword evidence="2" id="KW-1003">Cell membrane</keyword>
<accession>A0A855Y463</accession>